<dbReference type="EMBL" id="BK032838">
    <property type="protein sequence ID" value="DAF63310.1"/>
    <property type="molecule type" value="Genomic_DNA"/>
</dbReference>
<sequence length="44" mass="4865">MRKLTPCLTAIYGDGNSSRTCLLSTALYRLIGELTGGKHRLIRN</sequence>
<proteinExistence type="predicted"/>
<reference evidence="1" key="1">
    <citation type="journal article" date="2021" name="Proc. Natl. Acad. Sci. U.S.A.">
        <title>A Catalog of Tens of Thousands of Viruses from Human Metagenomes Reveals Hidden Associations with Chronic Diseases.</title>
        <authorList>
            <person name="Tisza M.J."/>
            <person name="Buck C.B."/>
        </authorList>
    </citation>
    <scope>NUCLEOTIDE SEQUENCE</scope>
    <source>
        <strain evidence="1">CtPJU6</strain>
    </source>
</reference>
<accession>A0A8S5TJ44</accession>
<protein>
    <submittedName>
        <fullName evidence="1">Uncharacterized protein</fullName>
    </submittedName>
</protein>
<evidence type="ECO:0000313" key="1">
    <source>
        <dbReference type="EMBL" id="DAF63310.1"/>
    </source>
</evidence>
<organism evidence="1">
    <name type="scientific">Myoviridae sp. ctPJU6</name>
    <dbReference type="NCBI Taxonomy" id="2827684"/>
    <lineage>
        <taxon>Viruses</taxon>
        <taxon>Duplodnaviria</taxon>
        <taxon>Heunggongvirae</taxon>
        <taxon>Uroviricota</taxon>
        <taxon>Caudoviricetes</taxon>
    </lineage>
</organism>
<name>A0A8S5TJ44_9CAUD</name>